<dbReference type="AlphaFoldDB" id="A0A0F9GUP3"/>
<gene>
    <name evidence="1" type="ORF">LCGC14_1783270</name>
</gene>
<name>A0A0F9GUP3_9ZZZZ</name>
<sequence length="109" mass="12469">MLLVYLPTLADGIYPSKEAIQKEINGKEITIQLDDDHFINRIVEFIMQKSKSKTYNKIVGSHLRFIEDRLNSILGGSHKGTHKDIIDREEANRIVVYTYLLIGDILALV</sequence>
<accession>A0A0F9GUP3</accession>
<proteinExistence type="predicted"/>
<protein>
    <submittedName>
        <fullName evidence="1">Uncharacterized protein</fullName>
    </submittedName>
</protein>
<comment type="caution">
    <text evidence="1">The sequence shown here is derived from an EMBL/GenBank/DDBJ whole genome shotgun (WGS) entry which is preliminary data.</text>
</comment>
<organism evidence="1">
    <name type="scientific">marine sediment metagenome</name>
    <dbReference type="NCBI Taxonomy" id="412755"/>
    <lineage>
        <taxon>unclassified sequences</taxon>
        <taxon>metagenomes</taxon>
        <taxon>ecological metagenomes</taxon>
    </lineage>
</organism>
<reference evidence="1" key="1">
    <citation type="journal article" date="2015" name="Nature">
        <title>Complex archaea that bridge the gap between prokaryotes and eukaryotes.</title>
        <authorList>
            <person name="Spang A."/>
            <person name="Saw J.H."/>
            <person name="Jorgensen S.L."/>
            <person name="Zaremba-Niedzwiedzka K."/>
            <person name="Martijn J."/>
            <person name="Lind A.E."/>
            <person name="van Eijk R."/>
            <person name="Schleper C."/>
            <person name="Guy L."/>
            <person name="Ettema T.J."/>
        </authorList>
    </citation>
    <scope>NUCLEOTIDE SEQUENCE</scope>
</reference>
<evidence type="ECO:0000313" key="1">
    <source>
        <dbReference type="EMBL" id="KKM02555.1"/>
    </source>
</evidence>
<dbReference type="EMBL" id="LAZR01016898">
    <property type="protein sequence ID" value="KKM02555.1"/>
    <property type="molecule type" value="Genomic_DNA"/>
</dbReference>